<dbReference type="PROSITE" id="PS50181">
    <property type="entry name" value="FBOX"/>
    <property type="match status" value="1"/>
</dbReference>
<dbReference type="CDD" id="cd09917">
    <property type="entry name" value="F-box_SF"/>
    <property type="match status" value="1"/>
</dbReference>
<feature type="region of interest" description="Disordered" evidence="1">
    <location>
        <begin position="520"/>
        <end position="540"/>
    </location>
</feature>
<feature type="compositionally biased region" description="Acidic residues" evidence="1">
    <location>
        <begin position="66"/>
        <end position="77"/>
    </location>
</feature>
<organism evidence="3 4">
    <name type="scientific">Thermothielavioides terrestris (strain ATCC 38088 / NRRL 8126)</name>
    <name type="common">Thielavia terrestris</name>
    <dbReference type="NCBI Taxonomy" id="578455"/>
    <lineage>
        <taxon>Eukaryota</taxon>
        <taxon>Fungi</taxon>
        <taxon>Dikarya</taxon>
        <taxon>Ascomycota</taxon>
        <taxon>Pezizomycotina</taxon>
        <taxon>Sordariomycetes</taxon>
        <taxon>Sordariomycetidae</taxon>
        <taxon>Sordariales</taxon>
        <taxon>Chaetomiaceae</taxon>
        <taxon>Thermothielavioides</taxon>
        <taxon>Thermothielavioides terrestris</taxon>
    </lineage>
</organism>
<evidence type="ECO:0000313" key="4">
    <source>
        <dbReference type="Proteomes" id="UP000008181"/>
    </source>
</evidence>
<dbReference type="EMBL" id="CP003012">
    <property type="protein sequence ID" value="AEO69684.1"/>
    <property type="molecule type" value="Genomic_DNA"/>
</dbReference>
<dbReference type="KEGG" id="ttt:THITE_2091179"/>
<dbReference type="RefSeq" id="XP_003656020.1">
    <property type="nucleotide sequence ID" value="XM_003655972.1"/>
</dbReference>
<dbReference type="Proteomes" id="UP000008181">
    <property type="component" value="Chromosome 4"/>
</dbReference>
<evidence type="ECO:0000256" key="1">
    <source>
        <dbReference type="SAM" id="MobiDB-lite"/>
    </source>
</evidence>
<accession>G2RAE9</accession>
<dbReference type="InterPro" id="IPR036047">
    <property type="entry name" value="F-box-like_dom_sf"/>
</dbReference>
<reference evidence="3 4" key="1">
    <citation type="journal article" date="2011" name="Nat. Biotechnol.">
        <title>Comparative genomic analysis of the thermophilic biomass-degrading fungi Myceliophthora thermophila and Thielavia terrestris.</title>
        <authorList>
            <person name="Berka R.M."/>
            <person name="Grigoriev I.V."/>
            <person name="Otillar R."/>
            <person name="Salamov A."/>
            <person name="Grimwood J."/>
            <person name="Reid I."/>
            <person name="Ishmael N."/>
            <person name="John T."/>
            <person name="Darmond C."/>
            <person name="Moisan M.-C."/>
            <person name="Henrissat B."/>
            <person name="Coutinho P.M."/>
            <person name="Lombard V."/>
            <person name="Natvig D.O."/>
            <person name="Lindquist E."/>
            <person name="Schmutz J."/>
            <person name="Lucas S."/>
            <person name="Harris P."/>
            <person name="Powlowski J."/>
            <person name="Bellemare A."/>
            <person name="Taylor D."/>
            <person name="Butler G."/>
            <person name="de Vries R.P."/>
            <person name="Allijn I.E."/>
            <person name="van den Brink J."/>
            <person name="Ushinsky S."/>
            <person name="Storms R."/>
            <person name="Powell A.J."/>
            <person name="Paulsen I.T."/>
            <person name="Elbourne L.D.H."/>
            <person name="Baker S.E."/>
            <person name="Magnuson J."/>
            <person name="LaBoissiere S."/>
            <person name="Clutterbuck A.J."/>
            <person name="Martinez D."/>
            <person name="Wogulis M."/>
            <person name="de Leon A.L."/>
            <person name="Rey M.W."/>
            <person name="Tsang A."/>
        </authorList>
    </citation>
    <scope>NUCLEOTIDE SEQUENCE [LARGE SCALE GENOMIC DNA]</scope>
    <source>
        <strain evidence="4">ATCC 38088 / NRRL 8126</strain>
    </source>
</reference>
<name>G2RAE9_THETT</name>
<dbReference type="HOGENOM" id="CLU_504510_0_0_1"/>
<dbReference type="SUPFAM" id="SSF81383">
    <property type="entry name" value="F-box domain"/>
    <property type="match status" value="1"/>
</dbReference>
<dbReference type="AlphaFoldDB" id="G2RAE9"/>
<gene>
    <name evidence="3" type="ORF">THITE_2091179</name>
</gene>
<keyword evidence="4" id="KW-1185">Reference proteome</keyword>
<feature type="region of interest" description="Disordered" evidence="1">
    <location>
        <begin position="39"/>
        <end position="79"/>
    </location>
</feature>
<dbReference type="Pfam" id="PF12937">
    <property type="entry name" value="F-box-like"/>
    <property type="match status" value="1"/>
</dbReference>
<feature type="compositionally biased region" description="Basic and acidic residues" evidence="1">
    <location>
        <begin position="524"/>
        <end position="540"/>
    </location>
</feature>
<dbReference type="InterPro" id="IPR001810">
    <property type="entry name" value="F-box_dom"/>
</dbReference>
<feature type="compositionally biased region" description="Basic and acidic residues" evidence="1">
    <location>
        <begin position="39"/>
        <end position="65"/>
    </location>
</feature>
<protein>
    <recommendedName>
        <fullName evidence="2">F-box domain-containing protein</fullName>
    </recommendedName>
</protein>
<dbReference type="OrthoDB" id="4581920at2759"/>
<evidence type="ECO:0000313" key="3">
    <source>
        <dbReference type="EMBL" id="AEO69684.1"/>
    </source>
</evidence>
<dbReference type="Gene3D" id="1.20.1280.50">
    <property type="match status" value="1"/>
</dbReference>
<dbReference type="eggNOG" id="ENOG502SPFR">
    <property type="taxonomic scope" value="Eukaryota"/>
</dbReference>
<feature type="domain" description="F-box" evidence="2">
    <location>
        <begin position="241"/>
        <end position="287"/>
    </location>
</feature>
<proteinExistence type="predicted"/>
<evidence type="ECO:0000259" key="2">
    <source>
        <dbReference type="PROSITE" id="PS50181"/>
    </source>
</evidence>
<sequence>MSDFDTYCAICGGPLNEVKIGSTAPSHLRRRREIVARKRDALKRIDSHDGRGSQRKDKEDDVHDEEHEESAEGEEEWFAGHEGKSYDPGLISRQGLAWLQEICCLGLNLEVNGESNFRNYLRNSDNPAFPFHHGCLDILTQVLTGSTDAANLNKDALYDAMSGLHDVSKKWPIGQCLNLDYGNVEGRDRRWRSIPGEEFSVTDPAPTAELAKTLRRCIIEHGFGIGPDSLGSVIPRQPQVRDPFSRLPVEILQYIFRFLPGHDLLAVLKASWIAFLATRSNQFWKRFLKQDMPWLTELWPLLEDYTQGGDHELNYRAQYLWLDHATLPRYGLDGPFLALANRRRIWGVCEQLALPYFRHLHAKPLGEPDSRMVEATFCRHMAIESDNKPGCDPSASRKTFFAHSVDELDSWPMNLEFFWGKNHRLVGLCAIICKQRRVFGLDGEVNPDVTKSALRITAGLRITEIQLFIETADPNKSPTASPGIVSLKVITSVVLCMLDRFYPDWETRLGVFTALTVSPGARSGDQDQNKQGPRADRRSG</sequence>
<dbReference type="GeneID" id="11524255"/>